<dbReference type="Gene3D" id="1.20.140.10">
    <property type="entry name" value="Butyryl-CoA Dehydrogenase, subunit A, domain 3"/>
    <property type="match status" value="1"/>
</dbReference>
<keyword evidence="4" id="KW-1185">Reference proteome</keyword>
<proteinExistence type="predicted"/>
<dbReference type="STRING" id="246197.MXAN_6989"/>
<name>Q1CWX0_MYXXD</name>
<dbReference type="GO" id="GO:0016627">
    <property type="term" value="F:oxidoreductase activity, acting on the CH-CH group of donors"/>
    <property type="evidence" value="ECO:0007669"/>
    <property type="project" value="InterPro"/>
</dbReference>
<dbReference type="InterPro" id="IPR009075">
    <property type="entry name" value="AcylCo_DH/oxidase_C"/>
</dbReference>
<dbReference type="SUPFAM" id="SSF47203">
    <property type="entry name" value="Acyl-CoA dehydrogenase C-terminal domain-like"/>
    <property type="match status" value="1"/>
</dbReference>
<keyword evidence="1" id="KW-0285">Flavoprotein</keyword>
<gene>
    <name evidence="3" type="ordered locus">MXAN_6989</name>
</gene>
<dbReference type="HOGENOM" id="CLU_210830_0_0_7"/>
<evidence type="ECO:0000259" key="2">
    <source>
        <dbReference type="Pfam" id="PF00441"/>
    </source>
</evidence>
<organism evidence="3 4">
    <name type="scientific">Myxococcus xanthus (strain DK1622)</name>
    <dbReference type="NCBI Taxonomy" id="246197"/>
    <lineage>
        <taxon>Bacteria</taxon>
        <taxon>Pseudomonadati</taxon>
        <taxon>Myxococcota</taxon>
        <taxon>Myxococcia</taxon>
        <taxon>Myxococcales</taxon>
        <taxon>Cystobacterineae</taxon>
        <taxon>Myxococcaceae</taxon>
        <taxon>Myxococcus</taxon>
    </lineage>
</organism>
<dbReference type="KEGG" id="mxa:MXAN_6989"/>
<dbReference type="Pfam" id="PF00441">
    <property type="entry name" value="Acyl-CoA_dh_1"/>
    <property type="match status" value="1"/>
</dbReference>
<dbReference type="AlphaFoldDB" id="Q1CWX0"/>
<sequence length="56" mass="6219">MVTDPACIVADRCLQLLGGYGYMKEYSFAHLFADTRVLRILAGANEIMKELVARSP</sequence>
<dbReference type="EMBL" id="CP000113">
    <property type="protein sequence ID" value="ABF92716.1"/>
    <property type="molecule type" value="Genomic_DNA"/>
</dbReference>
<dbReference type="EnsemblBacteria" id="ABF92716">
    <property type="protein sequence ID" value="ABF92716"/>
    <property type="gene ID" value="MXAN_6989"/>
</dbReference>
<dbReference type="InterPro" id="IPR052547">
    <property type="entry name" value="Mito_Isobutyryl-CoADH"/>
</dbReference>
<reference evidence="3 4" key="1">
    <citation type="journal article" date="2006" name="Proc. Natl. Acad. Sci. U.S.A.">
        <title>Evolution of sensory complexity recorded in a myxobacterial genome.</title>
        <authorList>
            <person name="Goldman B.S."/>
            <person name="Nierman W.C."/>
            <person name="Kaiser D."/>
            <person name="Slater S.C."/>
            <person name="Durkin A.S."/>
            <person name="Eisen J.A."/>
            <person name="Ronning C.M."/>
            <person name="Barbazuk W.B."/>
            <person name="Blanchard M."/>
            <person name="Field C."/>
            <person name="Halling C."/>
            <person name="Hinkle G."/>
            <person name="Iartchuk O."/>
            <person name="Kim H.S."/>
            <person name="Mackenzie C."/>
            <person name="Madupu R."/>
            <person name="Miller N."/>
            <person name="Shvartsbeyn A."/>
            <person name="Sullivan S.A."/>
            <person name="Vaudin M."/>
            <person name="Wiegand R."/>
            <person name="Kaplan H.B."/>
        </authorList>
    </citation>
    <scope>NUCLEOTIDE SEQUENCE [LARGE SCALE GENOMIC DNA]</scope>
    <source>
        <strain evidence="4">DK1622</strain>
    </source>
</reference>
<dbReference type="Proteomes" id="UP000002402">
    <property type="component" value="Chromosome"/>
</dbReference>
<accession>Q1CWX0</accession>
<dbReference type="eggNOG" id="COG1960">
    <property type="taxonomic scope" value="Bacteria"/>
</dbReference>
<evidence type="ECO:0000313" key="4">
    <source>
        <dbReference type="Proteomes" id="UP000002402"/>
    </source>
</evidence>
<feature type="domain" description="Acyl-CoA dehydrogenase/oxidase C-terminal" evidence="2">
    <location>
        <begin position="3"/>
        <end position="55"/>
    </location>
</feature>
<dbReference type="PANTHER" id="PTHR43831">
    <property type="entry name" value="ISOBUTYRYL-COA DEHYDROGENASE"/>
    <property type="match status" value="1"/>
</dbReference>
<dbReference type="PANTHER" id="PTHR43831:SF1">
    <property type="entry name" value="ISOBUTYRYL-COA DEHYDROGENASE, MITOCHONDRIAL"/>
    <property type="match status" value="1"/>
</dbReference>
<protein>
    <recommendedName>
        <fullName evidence="2">Acyl-CoA dehydrogenase/oxidase C-terminal domain-containing protein</fullName>
    </recommendedName>
</protein>
<evidence type="ECO:0000256" key="1">
    <source>
        <dbReference type="ARBA" id="ARBA00022630"/>
    </source>
</evidence>
<evidence type="ECO:0000313" key="3">
    <source>
        <dbReference type="EMBL" id="ABF92716.1"/>
    </source>
</evidence>
<dbReference type="InterPro" id="IPR036250">
    <property type="entry name" value="AcylCo_DH-like_C"/>
</dbReference>